<feature type="domain" description="Signal transduction histidine kinase internal region" evidence="2">
    <location>
        <begin position="199"/>
        <end position="274"/>
    </location>
</feature>
<feature type="transmembrane region" description="Helical" evidence="1">
    <location>
        <begin position="55"/>
        <end position="78"/>
    </location>
</feature>
<dbReference type="Pfam" id="PF06580">
    <property type="entry name" value="His_kinase"/>
    <property type="match status" value="1"/>
</dbReference>
<sequence>MRGTLNYNNILSQIADIKIEKLYTPYVRVFSHIMMWLFLSIILYLNYYIEFKLSIISSVCLTVRAMVNNAMVFYLFFYCFPRLFHSKRTIVNLLYLVIIFFICVVIWLFINHIQLFVLYNIGFEVNEYPFKGIIKKNAQQGIGGVLSIKTIIGNINTVIFSFIPPFFVKILFDTIKLYRESLSFQKQKLDLEIQNINIEKEFLKAQLNPHFLFNTLNNLYGLVVKQDSRASEVVLNLSDIMAYTLYECGSEKVMLDKELEFIENYFNLEKLRHPTDREITLEIYRKEDISGLYIAPLITFTFIENAFKYGLKSRKKSFLKINIKIDNKKFLFSLKNDKSGNNNDKKYTNIGGIGLENVKKRLQLLYPDSHLLEIEETYESFNVYLEIVL</sequence>
<dbReference type="RefSeq" id="WP_014937158.1">
    <property type="nucleotide sequence ID" value="NC_018609.1"/>
</dbReference>
<protein>
    <recommendedName>
        <fullName evidence="2">Signal transduction histidine kinase internal region domain-containing protein</fullName>
    </recommendedName>
</protein>
<dbReference type="AlphaFoldDB" id="J9R3L9"/>
<dbReference type="STRING" id="34085.AB406_0151"/>
<organism evidence="3 4">
    <name type="scientific">Riemerella anatipestifer RA-CH-1</name>
    <dbReference type="NCBI Taxonomy" id="1228997"/>
    <lineage>
        <taxon>Bacteria</taxon>
        <taxon>Pseudomonadati</taxon>
        <taxon>Bacteroidota</taxon>
        <taxon>Flavobacteriia</taxon>
        <taxon>Flavobacteriales</taxon>
        <taxon>Weeksellaceae</taxon>
        <taxon>Riemerella</taxon>
    </lineage>
</organism>
<dbReference type="PANTHER" id="PTHR34220:SF7">
    <property type="entry name" value="SENSOR HISTIDINE KINASE YPDA"/>
    <property type="match status" value="1"/>
</dbReference>
<dbReference type="Proteomes" id="UP000006276">
    <property type="component" value="Chromosome"/>
</dbReference>
<proteinExistence type="predicted"/>
<dbReference type="KEGG" id="rag:B739_0070"/>
<evidence type="ECO:0000313" key="3">
    <source>
        <dbReference type="EMBL" id="AFR34678.1"/>
    </source>
</evidence>
<feature type="transmembrane region" description="Helical" evidence="1">
    <location>
        <begin position="90"/>
        <end position="110"/>
    </location>
</feature>
<dbReference type="GO" id="GO:0016020">
    <property type="term" value="C:membrane"/>
    <property type="evidence" value="ECO:0007669"/>
    <property type="project" value="InterPro"/>
</dbReference>
<dbReference type="PATRIC" id="fig|1228997.3.peg.66"/>
<keyword evidence="1" id="KW-1133">Transmembrane helix</keyword>
<dbReference type="PANTHER" id="PTHR34220">
    <property type="entry name" value="SENSOR HISTIDINE KINASE YPDA"/>
    <property type="match status" value="1"/>
</dbReference>
<dbReference type="HOGENOM" id="CLU_020473_1_0_10"/>
<dbReference type="InterPro" id="IPR010559">
    <property type="entry name" value="Sig_transdc_His_kin_internal"/>
</dbReference>
<evidence type="ECO:0000256" key="1">
    <source>
        <dbReference type="SAM" id="Phobius"/>
    </source>
</evidence>
<reference evidence="3 4" key="1">
    <citation type="submission" date="2012-09" db="EMBL/GenBank/DDBJ databases">
        <title>Riemerella anatipestifer vaccine strains.</title>
        <authorList>
            <person name="Chun C.A."/>
            <person name="Shu W.M."/>
            <person name="Kang Z.D."/>
            <person name="Jia W.X."/>
        </authorList>
    </citation>
    <scope>NUCLEOTIDE SEQUENCE [LARGE SCALE GENOMIC DNA]</scope>
    <source>
        <strain evidence="3 4">RA-CH-1</strain>
    </source>
</reference>
<keyword evidence="1" id="KW-0472">Membrane</keyword>
<dbReference type="EMBL" id="CP003787">
    <property type="protein sequence ID" value="AFR34678.1"/>
    <property type="molecule type" value="Genomic_DNA"/>
</dbReference>
<gene>
    <name evidence="3" type="ORF">B739_0070</name>
</gene>
<accession>J9R3L9</accession>
<dbReference type="InterPro" id="IPR050640">
    <property type="entry name" value="Bact_2-comp_sensor_kinase"/>
</dbReference>
<evidence type="ECO:0000313" key="4">
    <source>
        <dbReference type="Proteomes" id="UP000006276"/>
    </source>
</evidence>
<dbReference type="GO" id="GO:0000155">
    <property type="term" value="F:phosphorelay sensor kinase activity"/>
    <property type="evidence" value="ECO:0007669"/>
    <property type="project" value="InterPro"/>
</dbReference>
<name>J9R3L9_RIEAN</name>
<evidence type="ECO:0000259" key="2">
    <source>
        <dbReference type="Pfam" id="PF06580"/>
    </source>
</evidence>
<keyword evidence="4" id="KW-1185">Reference proteome</keyword>
<keyword evidence="1" id="KW-0812">Transmembrane</keyword>
<feature type="transmembrane region" description="Helical" evidence="1">
    <location>
        <begin position="29"/>
        <end position="49"/>
    </location>
</feature>